<keyword evidence="3" id="KW-1185">Reference proteome</keyword>
<name>A0A9P6LHX9_9PEZI</name>
<evidence type="ECO:0000256" key="1">
    <source>
        <dbReference type="SAM" id="MobiDB-lite"/>
    </source>
</evidence>
<dbReference type="Proteomes" id="UP000781932">
    <property type="component" value="Unassembled WGS sequence"/>
</dbReference>
<feature type="region of interest" description="Disordered" evidence="1">
    <location>
        <begin position="103"/>
        <end position="141"/>
    </location>
</feature>
<reference evidence="2" key="1">
    <citation type="submission" date="2020-03" db="EMBL/GenBank/DDBJ databases">
        <authorList>
            <person name="He L."/>
        </authorList>
    </citation>
    <scope>NUCLEOTIDE SEQUENCE</scope>
    <source>
        <strain evidence="2">CkLH20</strain>
    </source>
</reference>
<evidence type="ECO:0000313" key="3">
    <source>
        <dbReference type="Proteomes" id="UP000781932"/>
    </source>
</evidence>
<dbReference type="AlphaFoldDB" id="A0A9P6LHX9"/>
<accession>A0A9P6LHX9</accession>
<organism evidence="2 3">
    <name type="scientific">Colletotrichum karsti</name>
    <dbReference type="NCBI Taxonomy" id="1095194"/>
    <lineage>
        <taxon>Eukaryota</taxon>
        <taxon>Fungi</taxon>
        <taxon>Dikarya</taxon>
        <taxon>Ascomycota</taxon>
        <taxon>Pezizomycotina</taxon>
        <taxon>Sordariomycetes</taxon>
        <taxon>Hypocreomycetidae</taxon>
        <taxon>Glomerellales</taxon>
        <taxon>Glomerellaceae</taxon>
        <taxon>Colletotrichum</taxon>
        <taxon>Colletotrichum boninense species complex</taxon>
    </lineage>
</organism>
<dbReference type="RefSeq" id="XP_038746225.1">
    <property type="nucleotide sequence ID" value="XM_038888328.1"/>
</dbReference>
<dbReference type="EMBL" id="JAATWM020000016">
    <property type="protein sequence ID" value="KAF9876764.1"/>
    <property type="molecule type" value="Genomic_DNA"/>
</dbReference>
<proteinExistence type="predicted"/>
<comment type="caution">
    <text evidence="2">The sequence shown here is derived from an EMBL/GenBank/DDBJ whole genome shotgun (WGS) entry which is preliminary data.</text>
</comment>
<sequence>MSTSAVASTTGSAAAAPTATSICSANLYDSPTQDSNCAMPYGGNHTDIMKKCCKNADIVSYYDNCGLYCLALDQTVADLTKCLYDNGAADNAVFCRGNTTSSATGSANGQPPASASASVVVTGGSSSGDSSKTGSASGGSSTSSGNAAAGLYAPSGVSTLGLTVGALLLSAATFGALQI</sequence>
<feature type="compositionally biased region" description="Low complexity" evidence="1">
    <location>
        <begin position="113"/>
        <end position="141"/>
    </location>
</feature>
<evidence type="ECO:0000313" key="2">
    <source>
        <dbReference type="EMBL" id="KAF9876764.1"/>
    </source>
</evidence>
<gene>
    <name evidence="2" type="ORF">CkaCkLH20_05610</name>
</gene>
<dbReference type="GeneID" id="62161402"/>
<dbReference type="OrthoDB" id="3520229at2759"/>
<reference evidence="2" key="2">
    <citation type="submission" date="2020-11" db="EMBL/GenBank/DDBJ databases">
        <title>Whole genome sequencing of Colletotrichum sp.</title>
        <authorList>
            <person name="Li H."/>
        </authorList>
    </citation>
    <scope>NUCLEOTIDE SEQUENCE</scope>
    <source>
        <strain evidence="2">CkLH20</strain>
    </source>
</reference>
<protein>
    <submittedName>
        <fullName evidence="2">Uncharacterized protein</fullName>
    </submittedName>
</protein>